<evidence type="ECO:0000259" key="9">
    <source>
        <dbReference type="PROSITE" id="PS51755"/>
    </source>
</evidence>
<evidence type="ECO:0000259" key="8">
    <source>
        <dbReference type="PROSITE" id="PS50110"/>
    </source>
</evidence>
<dbReference type="InterPro" id="IPR001789">
    <property type="entry name" value="Sig_transdc_resp-reg_receiver"/>
</dbReference>
<evidence type="ECO:0000313" key="10">
    <source>
        <dbReference type="EMBL" id="KLE00442.1"/>
    </source>
</evidence>
<dbReference type="CDD" id="cd19935">
    <property type="entry name" value="REC_OmpR_CusR-like"/>
    <property type="match status" value="1"/>
</dbReference>
<dbReference type="RefSeq" id="WP_175530849.1">
    <property type="nucleotide sequence ID" value="NZ_JAIQ01000084.1"/>
</dbReference>
<dbReference type="CDD" id="cd00383">
    <property type="entry name" value="trans_reg_C"/>
    <property type="match status" value="1"/>
</dbReference>
<evidence type="ECO:0000256" key="4">
    <source>
        <dbReference type="ARBA" id="ARBA00023125"/>
    </source>
</evidence>
<dbReference type="AlphaFoldDB" id="A0A0G9K1P8"/>
<keyword evidence="5" id="KW-0804">Transcription</keyword>
<dbReference type="EMBL" id="JAIQ01000084">
    <property type="protein sequence ID" value="KLE00442.1"/>
    <property type="molecule type" value="Genomic_DNA"/>
</dbReference>
<dbReference type="Gene3D" id="1.10.10.10">
    <property type="entry name" value="Winged helix-like DNA-binding domain superfamily/Winged helix DNA-binding domain"/>
    <property type="match status" value="1"/>
</dbReference>
<gene>
    <name evidence="10" type="ORF">AA20_05655</name>
</gene>
<evidence type="ECO:0000256" key="6">
    <source>
        <dbReference type="PROSITE-ProRule" id="PRU00169"/>
    </source>
</evidence>
<dbReference type="FunFam" id="1.10.10.10:FF:000005">
    <property type="entry name" value="Two-component system response regulator"/>
    <property type="match status" value="1"/>
</dbReference>
<reference evidence="10 11" key="1">
    <citation type="submission" date="2014-01" db="EMBL/GenBank/DDBJ databases">
        <title>Development of a Comparative Genomic Fingerprinting Assay for High Resolution Genotyping of Arcobacter butzleri.</title>
        <authorList>
            <person name="Webb A.L."/>
            <person name="Inglis G.D."/>
            <person name="Kruczkiewicz P."/>
            <person name="Selinger L.B."/>
            <person name="Taboada E.N."/>
        </authorList>
    </citation>
    <scope>NUCLEOTIDE SEQUENCE [LARGE SCALE GENOMIC DNA]</scope>
    <source>
        <strain evidence="10 11">L348</strain>
    </source>
</reference>
<evidence type="ECO:0000313" key="11">
    <source>
        <dbReference type="Proteomes" id="UP000035514"/>
    </source>
</evidence>
<dbReference type="Pfam" id="PF00486">
    <property type="entry name" value="Trans_reg_C"/>
    <property type="match status" value="1"/>
</dbReference>
<sequence>MISMKILIIEDDLKIINFLKKGLEEECYIVDFSTNGDEGLYLASINTYDLILLDIMLPIKDGIEVCKSLRSSNIQTPIIMLTAKDSIEDKIKGLDIGANDYLAKPFSFAELLARIRVQLRITTTTQTKLSIADLELDLLNKTASRANQNIVLTAKEFSLLEYLIKNKNRVLSETTINEALSSFEDSNISNIVNVYIYRLRNKIDKNFENKLIKTVRGIGFKISED</sequence>
<dbReference type="InterPro" id="IPR039420">
    <property type="entry name" value="WalR-like"/>
</dbReference>
<dbReference type="Gene3D" id="3.40.50.2300">
    <property type="match status" value="1"/>
</dbReference>
<dbReference type="PROSITE" id="PS51755">
    <property type="entry name" value="OMPR_PHOB"/>
    <property type="match status" value="1"/>
</dbReference>
<keyword evidence="2" id="KW-0902">Two-component regulatory system</keyword>
<dbReference type="GO" id="GO:0000156">
    <property type="term" value="F:phosphorelay response regulator activity"/>
    <property type="evidence" value="ECO:0007669"/>
    <property type="project" value="TreeGrafter"/>
</dbReference>
<organism evidence="10 11">
    <name type="scientific">Aliarcobacter butzleri L348</name>
    <dbReference type="NCBI Taxonomy" id="1447256"/>
    <lineage>
        <taxon>Bacteria</taxon>
        <taxon>Pseudomonadati</taxon>
        <taxon>Campylobacterota</taxon>
        <taxon>Epsilonproteobacteria</taxon>
        <taxon>Campylobacterales</taxon>
        <taxon>Arcobacteraceae</taxon>
        <taxon>Aliarcobacter</taxon>
    </lineage>
</organism>
<dbReference type="PATRIC" id="fig|1447256.3.peg.1100"/>
<proteinExistence type="predicted"/>
<dbReference type="InterPro" id="IPR036388">
    <property type="entry name" value="WH-like_DNA-bd_sf"/>
</dbReference>
<dbReference type="InterPro" id="IPR001867">
    <property type="entry name" value="OmpR/PhoB-type_DNA-bd"/>
</dbReference>
<evidence type="ECO:0000256" key="2">
    <source>
        <dbReference type="ARBA" id="ARBA00023012"/>
    </source>
</evidence>
<dbReference type="GO" id="GO:0005829">
    <property type="term" value="C:cytosol"/>
    <property type="evidence" value="ECO:0007669"/>
    <property type="project" value="TreeGrafter"/>
</dbReference>
<dbReference type="GO" id="GO:0032993">
    <property type="term" value="C:protein-DNA complex"/>
    <property type="evidence" value="ECO:0007669"/>
    <property type="project" value="TreeGrafter"/>
</dbReference>
<feature type="domain" description="Response regulatory" evidence="8">
    <location>
        <begin position="5"/>
        <end position="119"/>
    </location>
</feature>
<feature type="domain" description="OmpR/PhoB-type" evidence="9">
    <location>
        <begin position="126"/>
        <end position="224"/>
    </location>
</feature>
<name>A0A0G9K1P8_9BACT</name>
<dbReference type="InterPro" id="IPR016032">
    <property type="entry name" value="Sig_transdc_resp-reg_C-effctor"/>
</dbReference>
<keyword evidence="3" id="KW-0805">Transcription regulation</keyword>
<dbReference type="PANTHER" id="PTHR48111">
    <property type="entry name" value="REGULATOR OF RPOS"/>
    <property type="match status" value="1"/>
</dbReference>
<accession>A0A0G9K1P8</accession>
<dbReference type="GO" id="GO:0006355">
    <property type="term" value="P:regulation of DNA-templated transcription"/>
    <property type="evidence" value="ECO:0007669"/>
    <property type="project" value="InterPro"/>
</dbReference>
<evidence type="ECO:0000256" key="5">
    <source>
        <dbReference type="ARBA" id="ARBA00023163"/>
    </source>
</evidence>
<dbReference type="GO" id="GO:0000976">
    <property type="term" value="F:transcription cis-regulatory region binding"/>
    <property type="evidence" value="ECO:0007669"/>
    <property type="project" value="TreeGrafter"/>
</dbReference>
<evidence type="ECO:0000256" key="1">
    <source>
        <dbReference type="ARBA" id="ARBA00022553"/>
    </source>
</evidence>
<protein>
    <submittedName>
        <fullName evidence="10">Transcriptional regulator</fullName>
    </submittedName>
</protein>
<dbReference type="FunFam" id="3.40.50.2300:FF:000001">
    <property type="entry name" value="DNA-binding response regulator PhoB"/>
    <property type="match status" value="1"/>
</dbReference>
<dbReference type="SUPFAM" id="SSF46894">
    <property type="entry name" value="C-terminal effector domain of the bipartite response regulators"/>
    <property type="match status" value="1"/>
</dbReference>
<dbReference type="InterPro" id="IPR011006">
    <property type="entry name" value="CheY-like_superfamily"/>
</dbReference>
<dbReference type="PANTHER" id="PTHR48111:SF22">
    <property type="entry name" value="REGULATOR OF RPOS"/>
    <property type="match status" value="1"/>
</dbReference>
<dbReference type="SMART" id="SM00448">
    <property type="entry name" value="REC"/>
    <property type="match status" value="1"/>
</dbReference>
<dbReference type="SMART" id="SM00862">
    <property type="entry name" value="Trans_reg_C"/>
    <property type="match status" value="1"/>
</dbReference>
<dbReference type="Gene3D" id="6.10.250.690">
    <property type="match status" value="1"/>
</dbReference>
<dbReference type="Proteomes" id="UP000035514">
    <property type="component" value="Unassembled WGS sequence"/>
</dbReference>
<evidence type="ECO:0000256" key="7">
    <source>
        <dbReference type="PROSITE-ProRule" id="PRU01091"/>
    </source>
</evidence>
<feature type="DNA-binding region" description="OmpR/PhoB-type" evidence="7">
    <location>
        <begin position="126"/>
        <end position="224"/>
    </location>
</feature>
<dbReference type="Pfam" id="PF00072">
    <property type="entry name" value="Response_reg"/>
    <property type="match status" value="1"/>
</dbReference>
<dbReference type="SUPFAM" id="SSF52172">
    <property type="entry name" value="CheY-like"/>
    <property type="match status" value="1"/>
</dbReference>
<evidence type="ECO:0000256" key="3">
    <source>
        <dbReference type="ARBA" id="ARBA00023015"/>
    </source>
</evidence>
<dbReference type="PROSITE" id="PS50110">
    <property type="entry name" value="RESPONSE_REGULATORY"/>
    <property type="match status" value="1"/>
</dbReference>
<comment type="caution">
    <text evidence="10">The sequence shown here is derived from an EMBL/GenBank/DDBJ whole genome shotgun (WGS) entry which is preliminary data.</text>
</comment>
<keyword evidence="4 7" id="KW-0238">DNA-binding</keyword>
<feature type="modified residue" description="4-aspartylphosphate" evidence="6">
    <location>
        <position position="54"/>
    </location>
</feature>
<keyword evidence="1 6" id="KW-0597">Phosphoprotein</keyword>